<dbReference type="PANTHER" id="PTHR43284">
    <property type="entry name" value="ASPARAGINE SYNTHETASE (GLUTAMINE-HYDROLYZING)"/>
    <property type="match status" value="1"/>
</dbReference>
<proteinExistence type="inferred from homology"/>
<evidence type="ECO:0000256" key="3">
    <source>
        <dbReference type="ARBA" id="ARBA00012737"/>
    </source>
</evidence>
<reference evidence="11" key="1">
    <citation type="submission" date="2020-01" db="EMBL/GenBank/DDBJ databases">
        <authorList>
            <person name="Meier V. D."/>
            <person name="Meier V D."/>
        </authorList>
    </citation>
    <scope>NUCLEOTIDE SEQUENCE</scope>
    <source>
        <strain evidence="11">HLG_WM_MAG_07</strain>
    </source>
</reference>
<feature type="site" description="Important for beta-aspartyl-AMP intermediate formation" evidence="9">
    <location>
        <position position="362"/>
    </location>
</feature>
<dbReference type="GO" id="GO:0006529">
    <property type="term" value="P:asparagine biosynthetic process"/>
    <property type="evidence" value="ECO:0007669"/>
    <property type="project" value="InterPro"/>
</dbReference>
<dbReference type="InterPro" id="IPR017932">
    <property type="entry name" value="GATase_2_dom"/>
</dbReference>
<gene>
    <name evidence="11" type="ORF">HELGO_WM12868</name>
</gene>
<dbReference type="InterPro" id="IPR029055">
    <property type="entry name" value="Ntn_hydrolases_N"/>
</dbReference>
<keyword evidence="5 8" id="KW-0067">ATP-binding</keyword>
<name>A0A6S6SFR1_9GAMM</name>
<dbReference type="EMBL" id="CACVAY010000038">
    <property type="protein sequence ID" value="CAA6808877.1"/>
    <property type="molecule type" value="Genomic_DNA"/>
</dbReference>
<keyword evidence="6" id="KW-0315">Glutamine amidotransferase</keyword>
<dbReference type="InterPro" id="IPR001962">
    <property type="entry name" value="Asn_synthase"/>
</dbReference>
<protein>
    <recommendedName>
        <fullName evidence="3">asparagine synthase (glutamine-hydrolyzing)</fullName>
        <ecNumber evidence="3">6.3.5.4</ecNumber>
    </recommendedName>
</protein>
<dbReference type="AlphaFoldDB" id="A0A6S6SFR1"/>
<evidence type="ECO:0000313" key="11">
    <source>
        <dbReference type="EMBL" id="CAA6808877.1"/>
    </source>
</evidence>
<keyword evidence="11" id="KW-0436">Ligase</keyword>
<sequence>MLVSMADAIQNRGPDDAGYWVDEKIGLALGHRRLSIQDLSAAGHQPMASASDRFMMVYNGEVYNFNDIKDELEDSDLAPTWRGHSDTEILLAGFEAWGVVETIKRMVGMFALALYDRLDNKMYLVRDRMGEKPLYFGWQGDSFLFGSELKALKQHARWQGEINRDALSSYLRFSYVPAPYSIYQDIYKLKPGCYIEIDLDVFQVGYLPDVQSYWSVDQAAANGMANPFEGSKDDVVDELERLLKQSLRGQMIADVPLGAFLSGGIDSSTIVALMQALSDKPVNTFSIGFNEEGYNEALHAKVVAEHLGTQHTELYVTAQQSLDVIPELPRLYDEPFADPSQIPTYLVSELAKQKVTVSLSGDAGDELFCGYSRYQHGLDLWEKINRFPDPFRKLVEKMIGVVPPFVLNALFSWADRYLTGAETAGDAAYKMKVLGRVIASNNIQALYQFVISSFKDPDLVVRGGKEDLSVFYDDKNMSERFSENPAQGFMYYDQHLYLPDDILTKVDRAAMGVSLEGRIPMLDHRIIEFAWTIPHEHLNRDGQSKWPLRQVLYKHVPEKLVNRPKMGFGVPIDEWLRKDIKPWAEELLASDRIKEEGYFNPELIRTMWDEHQAGTRDWNHRLWAVLMFQQWNEYQ</sequence>
<dbReference type="InterPro" id="IPR014729">
    <property type="entry name" value="Rossmann-like_a/b/a_fold"/>
</dbReference>
<evidence type="ECO:0000256" key="6">
    <source>
        <dbReference type="ARBA" id="ARBA00022962"/>
    </source>
</evidence>
<dbReference type="EC" id="6.3.5.4" evidence="3"/>
<evidence type="ECO:0000256" key="9">
    <source>
        <dbReference type="PIRSR" id="PIRSR001589-3"/>
    </source>
</evidence>
<dbReference type="Pfam" id="PF00733">
    <property type="entry name" value="Asn_synthase"/>
    <property type="match status" value="1"/>
</dbReference>
<accession>A0A6S6SFR1</accession>
<dbReference type="Gene3D" id="3.40.50.620">
    <property type="entry name" value="HUPs"/>
    <property type="match status" value="2"/>
</dbReference>
<dbReference type="Pfam" id="PF13522">
    <property type="entry name" value="GATase_6"/>
    <property type="match status" value="1"/>
</dbReference>
<evidence type="ECO:0000256" key="4">
    <source>
        <dbReference type="ARBA" id="ARBA00022741"/>
    </source>
</evidence>
<evidence type="ECO:0000256" key="7">
    <source>
        <dbReference type="ARBA" id="ARBA00048741"/>
    </source>
</evidence>
<feature type="binding site" evidence="8">
    <location>
        <position position="86"/>
    </location>
    <ligand>
        <name>L-glutamine</name>
        <dbReference type="ChEBI" id="CHEBI:58359"/>
    </ligand>
</feature>
<comment type="catalytic activity">
    <reaction evidence="7">
        <text>L-aspartate + L-glutamine + ATP + H2O = L-asparagine + L-glutamate + AMP + diphosphate + H(+)</text>
        <dbReference type="Rhea" id="RHEA:12228"/>
        <dbReference type="ChEBI" id="CHEBI:15377"/>
        <dbReference type="ChEBI" id="CHEBI:15378"/>
        <dbReference type="ChEBI" id="CHEBI:29985"/>
        <dbReference type="ChEBI" id="CHEBI:29991"/>
        <dbReference type="ChEBI" id="CHEBI:30616"/>
        <dbReference type="ChEBI" id="CHEBI:33019"/>
        <dbReference type="ChEBI" id="CHEBI:58048"/>
        <dbReference type="ChEBI" id="CHEBI:58359"/>
        <dbReference type="ChEBI" id="CHEBI:456215"/>
        <dbReference type="EC" id="6.3.5.4"/>
    </reaction>
</comment>
<dbReference type="GO" id="GO:0005524">
    <property type="term" value="F:ATP binding"/>
    <property type="evidence" value="ECO:0007669"/>
    <property type="project" value="UniProtKB-KW"/>
</dbReference>
<evidence type="ECO:0000256" key="1">
    <source>
        <dbReference type="ARBA" id="ARBA00005187"/>
    </source>
</evidence>
<feature type="binding site" evidence="8">
    <location>
        <position position="287"/>
    </location>
    <ligand>
        <name>ATP</name>
        <dbReference type="ChEBI" id="CHEBI:30616"/>
    </ligand>
</feature>
<dbReference type="InterPro" id="IPR006426">
    <property type="entry name" value="Asn_synth_AEB"/>
</dbReference>
<dbReference type="CDD" id="cd01991">
    <property type="entry name" value="Asn_synthase_B_C"/>
    <property type="match status" value="1"/>
</dbReference>
<dbReference type="PANTHER" id="PTHR43284:SF1">
    <property type="entry name" value="ASPARAGINE SYNTHETASE"/>
    <property type="match status" value="1"/>
</dbReference>
<evidence type="ECO:0000256" key="8">
    <source>
        <dbReference type="PIRSR" id="PIRSR001589-2"/>
    </source>
</evidence>
<dbReference type="SUPFAM" id="SSF52402">
    <property type="entry name" value="Adenine nucleotide alpha hydrolases-like"/>
    <property type="match status" value="1"/>
</dbReference>
<feature type="domain" description="Glutamine amidotransferase type-2" evidence="10">
    <location>
        <begin position="1"/>
        <end position="200"/>
    </location>
</feature>
<dbReference type="SUPFAM" id="SSF56235">
    <property type="entry name" value="N-terminal nucleophile aminohydrolases (Ntn hydrolases)"/>
    <property type="match status" value="1"/>
</dbReference>
<dbReference type="PIRSF" id="PIRSF001589">
    <property type="entry name" value="Asn_synthetase_glu-h"/>
    <property type="match status" value="1"/>
</dbReference>
<dbReference type="PROSITE" id="PS51278">
    <property type="entry name" value="GATASE_TYPE_2"/>
    <property type="match status" value="1"/>
</dbReference>
<dbReference type="Gene3D" id="3.60.20.10">
    <property type="entry name" value="Glutamine Phosphoribosylpyrophosphate, subunit 1, domain 1"/>
    <property type="match status" value="1"/>
</dbReference>
<comment type="pathway">
    <text evidence="1">Amino-acid biosynthesis; L-asparagine biosynthesis; L-asparagine from L-aspartate (L-Gln route): step 1/1.</text>
</comment>
<dbReference type="InterPro" id="IPR051786">
    <property type="entry name" value="ASN_synthetase/amidase"/>
</dbReference>
<evidence type="ECO:0000259" key="10">
    <source>
        <dbReference type="PROSITE" id="PS51278"/>
    </source>
</evidence>
<dbReference type="GO" id="GO:0004066">
    <property type="term" value="F:asparagine synthase (glutamine-hydrolyzing) activity"/>
    <property type="evidence" value="ECO:0007669"/>
    <property type="project" value="UniProtKB-EC"/>
</dbReference>
<dbReference type="NCBIfam" id="TIGR01536">
    <property type="entry name" value="asn_synth_AEB"/>
    <property type="match status" value="1"/>
</dbReference>
<organism evidence="11">
    <name type="scientific">uncultured Thiotrichaceae bacterium</name>
    <dbReference type="NCBI Taxonomy" id="298394"/>
    <lineage>
        <taxon>Bacteria</taxon>
        <taxon>Pseudomonadati</taxon>
        <taxon>Pseudomonadota</taxon>
        <taxon>Gammaproteobacteria</taxon>
        <taxon>Thiotrichales</taxon>
        <taxon>Thiotrichaceae</taxon>
        <taxon>environmental samples</taxon>
    </lineage>
</organism>
<dbReference type="CDD" id="cd00712">
    <property type="entry name" value="AsnB"/>
    <property type="match status" value="1"/>
</dbReference>
<dbReference type="GO" id="GO:0005829">
    <property type="term" value="C:cytosol"/>
    <property type="evidence" value="ECO:0007669"/>
    <property type="project" value="TreeGrafter"/>
</dbReference>
<feature type="binding site" evidence="8">
    <location>
        <begin position="360"/>
        <end position="361"/>
    </location>
    <ligand>
        <name>ATP</name>
        <dbReference type="ChEBI" id="CHEBI:30616"/>
    </ligand>
</feature>
<evidence type="ECO:0000256" key="2">
    <source>
        <dbReference type="ARBA" id="ARBA00005752"/>
    </source>
</evidence>
<keyword evidence="4 8" id="KW-0547">Nucleotide-binding</keyword>
<comment type="similarity">
    <text evidence="2">Belongs to the asparagine synthetase family.</text>
</comment>
<dbReference type="InterPro" id="IPR033738">
    <property type="entry name" value="AsnB_N"/>
</dbReference>
<evidence type="ECO:0000256" key="5">
    <source>
        <dbReference type="ARBA" id="ARBA00022840"/>
    </source>
</evidence>